<evidence type="ECO:0000256" key="3">
    <source>
        <dbReference type="ARBA" id="ARBA00022827"/>
    </source>
</evidence>
<dbReference type="PANTHER" id="PTHR46028">
    <property type="entry name" value="KYNURENINE 3-MONOOXYGENASE"/>
    <property type="match status" value="1"/>
</dbReference>
<dbReference type="GO" id="GO:0070189">
    <property type="term" value="P:kynurenine metabolic process"/>
    <property type="evidence" value="ECO:0007669"/>
    <property type="project" value="TreeGrafter"/>
</dbReference>
<keyword evidence="2" id="KW-0285">Flavoprotein</keyword>
<gene>
    <name evidence="5" type="ORF">C2G38_1969100</name>
</gene>
<evidence type="ECO:0000256" key="2">
    <source>
        <dbReference type="ARBA" id="ARBA00022630"/>
    </source>
</evidence>
<dbReference type="OrthoDB" id="10053569at2759"/>
<keyword evidence="4" id="KW-0560">Oxidoreductase</keyword>
<dbReference type="GO" id="GO:0004502">
    <property type="term" value="F:kynurenine 3-monooxygenase activity"/>
    <property type="evidence" value="ECO:0007669"/>
    <property type="project" value="TreeGrafter"/>
</dbReference>
<protein>
    <submittedName>
        <fullName evidence="5">Uncharacterized protein</fullName>
    </submittedName>
</protein>
<comment type="caution">
    <text evidence="5">The sequence shown here is derived from an EMBL/GenBank/DDBJ whole genome shotgun (WGS) entry which is preliminary data.</text>
</comment>
<name>A0A397V3S4_9GLOM</name>
<evidence type="ECO:0000313" key="5">
    <source>
        <dbReference type="EMBL" id="RIB17194.1"/>
    </source>
</evidence>
<keyword evidence="3" id="KW-0274">FAD</keyword>
<accession>A0A397V3S4</accession>
<dbReference type="Proteomes" id="UP000266673">
    <property type="component" value="Unassembled WGS sequence"/>
</dbReference>
<dbReference type="GO" id="GO:0005741">
    <property type="term" value="C:mitochondrial outer membrane"/>
    <property type="evidence" value="ECO:0007669"/>
    <property type="project" value="TreeGrafter"/>
</dbReference>
<reference evidence="5 6" key="1">
    <citation type="submission" date="2018-06" db="EMBL/GenBank/DDBJ databases">
        <title>Comparative genomics reveals the genomic features of Rhizophagus irregularis, R. cerebriforme, R. diaphanum and Gigaspora rosea, and their symbiotic lifestyle signature.</title>
        <authorList>
            <person name="Morin E."/>
            <person name="San Clemente H."/>
            <person name="Chen E.C.H."/>
            <person name="De La Providencia I."/>
            <person name="Hainaut M."/>
            <person name="Kuo A."/>
            <person name="Kohler A."/>
            <person name="Murat C."/>
            <person name="Tang N."/>
            <person name="Roy S."/>
            <person name="Loubradou J."/>
            <person name="Henrissat B."/>
            <person name="Grigoriev I.V."/>
            <person name="Corradi N."/>
            <person name="Roux C."/>
            <person name="Martin F.M."/>
        </authorList>
    </citation>
    <scope>NUCLEOTIDE SEQUENCE [LARGE SCALE GENOMIC DNA]</scope>
    <source>
        <strain evidence="5 6">DAOM 194757</strain>
    </source>
</reference>
<comment type="cofactor">
    <cofactor evidence="1">
        <name>FAD</name>
        <dbReference type="ChEBI" id="CHEBI:57692"/>
    </cofactor>
</comment>
<feature type="non-terminal residue" evidence="5">
    <location>
        <position position="1"/>
    </location>
</feature>
<evidence type="ECO:0000256" key="4">
    <source>
        <dbReference type="ARBA" id="ARBA00023002"/>
    </source>
</evidence>
<proteinExistence type="predicted"/>
<dbReference type="PANTHER" id="PTHR46028:SF2">
    <property type="entry name" value="KYNURENINE 3-MONOOXYGENASE"/>
    <property type="match status" value="1"/>
</dbReference>
<evidence type="ECO:0000313" key="6">
    <source>
        <dbReference type="Proteomes" id="UP000266673"/>
    </source>
</evidence>
<sequence length="94" mass="11222">GMNCGFQDIEILDNIFERYNVTAFRNDDNLDLDLALKEYTKFCHEDSMTICDLAMYNYIEMRSSVVNPWYLKEERLKIGYIGYFQQSSNHCIPW</sequence>
<evidence type="ECO:0000256" key="1">
    <source>
        <dbReference type="ARBA" id="ARBA00001974"/>
    </source>
</evidence>
<dbReference type="InterPro" id="IPR036188">
    <property type="entry name" value="FAD/NAD-bd_sf"/>
</dbReference>
<dbReference type="AlphaFoldDB" id="A0A397V3S4"/>
<organism evidence="5 6">
    <name type="scientific">Gigaspora rosea</name>
    <dbReference type="NCBI Taxonomy" id="44941"/>
    <lineage>
        <taxon>Eukaryota</taxon>
        <taxon>Fungi</taxon>
        <taxon>Fungi incertae sedis</taxon>
        <taxon>Mucoromycota</taxon>
        <taxon>Glomeromycotina</taxon>
        <taxon>Glomeromycetes</taxon>
        <taxon>Diversisporales</taxon>
        <taxon>Gigasporaceae</taxon>
        <taxon>Gigaspora</taxon>
    </lineage>
</organism>
<keyword evidence="6" id="KW-1185">Reference proteome</keyword>
<dbReference type="Gene3D" id="3.50.50.60">
    <property type="entry name" value="FAD/NAD(P)-binding domain"/>
    <property type="match status" value="1"/>
</dbReference>
<dbReference type="EMBL" id="QKWP01000624">
    <property type="protein sequence ID" value="RIB17194.1"/>
    <property type="molecule type" value="Genomic_DNA"/>
</dbReference>
<dbReference type="STRING" id="44941.A0A397V3S4"/>